<dbReference type="GO" id="GO:0000160">
    <property type="term" value="P:phosphorelay signal transduction system"/>
    <property type="evidence" value="ECO:0007669"/>
    <property type="project" value="InterPro"/>
</dbReference>
<dbReference type="PANTHER" id="PTHR44591">
    <property type="entry name" value="STRESS RESPONSE REGULATOR PROTEIN 1"/>
    <property type="match status" value="1"/>
</dbReference>
<gene>
    <name evidence="4" type="ORF">SAMN05192574_101769</name>
</gene>
<dbReference type="InterPro" id="IPR001789">
    <property type="entry name" value="Sig_transdc_resp-reg_receiver"/>
</dbReference>
<evidence type="ECO:0000259" key="3">
    <source>
        <dbReference type="PROSITE" id="PS50110"/>
    </source>
</evidence>
<dbReference type="PROSITE" id="PS50110">
    <property type="entry name" value="RESPONSE_REGULATORY"/>
    <property type="match status" value="1"/>
</dbReference>
<evidence type="ECO:0000256" key="1">
    <source>
        <dbReference type="ARBA" id="ARBA00022553"/>
    </source>
</evidence>
<dbReference type="STRING" id="551995.SAMN05192574_101769"/>
<dbReference type="Gene3D" id="3.40.50.2300">
    <property type="match status" value="1"/>
</dbReference>
<keyword evidence="5" id="KW-1185">Reference proteome</keyword>
<dbReference type="OrthoDB" id="677887at2"/>
<keyword evidence="1 2" id="KW-0597">Phosphoprotein</keyword>
<feature type="modified residue" description="4-aspartylphosphate" evidence="2">
    <location>
        <position position="55"/>
    </location>
</feature>
<sequence>MENHKKILIVDDDDDIRDIIHLILQGEGYEVSELADGHSVNSTVDDFHPDVILLDVMLGDMDGRDICRELKLAPDTEGIPIIMVSASHKQEVLKDGGCRANDYLAKPFDIDDLIQKVGFYAAA</sequence>
<dbReference type="RefSeq" id="WP_091207826.1">
    <property type="nucleotide sequence ID" value="NZ_FOCL01000001.1"/>
</dbReference>
<feature type="domain" description="Response regulatory" evidence="3">
    <location>
        <begin position="6"/>
        <end position="121"/>
    </location>
</feature>
<accession>A0A1H8B3U3</accession>
<protein>
    <submittedName>
        <fullName evidence="4">Two-component system, OmpR family, response regulator MtrA</fullName>
    </submittedName>
</protein>
<dbReference type="SUPFAM" id="SSF52172">
    <property type="entry name" value="CheY-like"/>
    <property type="match status" value="1"/>
</dbReference>
<proteinExistence type="predicted"/>
<dbReference type="PANTHER" id="PTHR44591:SF3">
    <property type="entry name" value="RESPONSE REGULATORY DOMAIN-CONTAINING PROTEIN"/>
    <property type="match status" value="1"/>
</dbReference>
<dbReference type="EMBL" id="FOCL01000001">
    <property type="protein sequence ID" value="SEM77406.1"/>
    <property type="molecule type" value="Genomic_DNA"/>
</dbReference>
<dbReference type="InterPro" id="IPR050595">
    <property type="entry name" value="Bact_response_regulator"/>
</dbReference>
<dbReference type="InterPro" id="IPR011006">
    <property type="entry name" value="CheY-like_superfamily"/>
</dbReference>
<reference evidence="5" key="1">
    <citation type="submission" date="2016-10" db="EMBL/GenBank/DDBJ databases">
        <authorList>
            <person name="Varghese N."/>
            <person name="Submissions S."/>
        </authorList>
    </citation>
    <scope>NUCLEOTIDE SEQUENCE [LARGE SCALE GENOMIC DNA]</scope>
    <source>
        <strain evidence="5">Gh-48</strain>
    </source>
</reference>
<dbReference type="SMART" id="SM00448">
    <property type="entry name" value="REC"/>
    <property type="match status" value="1"/>
</dbReference>
<dbReference type="Pfam" id="PF00072">
    <property type="entry name" value="Response_reg"/>
    <property type="match status" value="1"/>
</dbReference>
<dbReference type="Proteomes" id="UP000198942">
    <property type="component" value="Unassembled WGS sequence"/>
</dbReference>
<evidence type="ECO:0000313" key="4">
    <source>
        <dbReference type="EMBL" id="SEM77406.1"/>
    </source>
</evidence>
<evidence type="ECO:0000313" key="5">
    <source>
        <dbReference type="Proteomes" id="UP000198942"/>
    </source>
</evidence>
<evidence type="ECO:0000256" key="2">
    <source>
        <dbReference type="PROSITE-ProRule" id="PRU00169"/>
    </source>
</evidence>
<name>A0A1H8B3U3_9SPHI</name>
<organism evidence="4 5">
    <name type="scientific">Mucilaginibacter gossypiicola</name>
    <dbReference type="NCBI Taxonomy" id="551995"/>
    <lineage>
        <taxon>Bacteria</taxon>
        <taxon>Pseudomonadati</taxon>
        <taxon>Bacteroidota</taxon>
        <taxon>Sphingobacteriia</taxon>
        <taxon>Sphingobacteriales</taxon>
        <taxon>Sphingobacteriaceae</taxon>
        <taxon>Mucilaginibacter</taxon>
    </lineage>
</organism>
<dbReference type="AlphaFoldDB" id="A0A1H8B3U3"/>